<dbReference type="SUPFAM" id="SSF49299">
    <property type="entry name" value="PKD domain"/>
    <property type="match status" value="1"/>
</dbReference>
<dbReference type="Pfam" id="PF07532">
    <property type="entry name" value="Big_4"/>
    <property type="match status" value="1"/>
</dbReference>
<sequence length="1357" mass="142761">MATRTYALTAALAMGLGLLVPVGASAAPDEGLVAWYKLDETAGSVAADSSGNGRDAAVEGAAGWNAGAGFTFSGGAASGGNAVKLPNDIIAGLDEITVSADVWVDPALTGNHFIYNLGNTATGGGTGSGYLFATAGYGSNPNFRGVISDRWWNNESGAQRTGALPKGVWKHVTLTLADRTMTLFEDGVQVARTADIDPARIPSAIGGGTTTRNYIGRSAYAADTSFKGVVRDFRIYDGALSATEVAEISGEAHRATVDADAAWVATALGDTSAVIANLTLPATGPARSAITWTSNRPAVVSNAGVVTRTTQSESVELTATLTAGTTSTTRVVTVVVPGTANPDQDAVDAVVDDVVVHDVDDVRGNLTLPTEIGDGVAIAWASSAPATIAVDGVVTRPATGSPAATVELTATLTRGTGTATRTFTATVPALPVSEPYEAYAFSYFTGDSVPGEKIYFGASNGNDARNWVTLNGGQPVITSTEGTTGLRDPFLIRSPEGDKVYMIATDLSIGNNPNWDASQRQGSQYLEIWESTDMVTWSQQRHVKVSPDNAGNTWAPEAYWDDTIGAYVVFWASKLYADDDPGHTGGQPNRMMYATTRDFHTFTPAQVWQDTGVSRIDSTVIKEGDTYYRFTKDEGRNLTGPNACLDIFEERSTSLRAVTTTTTTTAPADEWSLEATCIGQQAGTGAVEGPTVFKANEGDVNGEGYYLFVDEFGGRKYIPLFSTELGDDADWTVPTQFSLPTPAPRHGTVLPITKAEQERMFAALLAEPTAALPSAVRTAVGTPAELPARVPVTFADGTTQQLAVTWDVTDADYYETAGTVTFSGAVTGFDLTAQVTVTVSDVVEVNIAPEPTTTAVASYSEGGFGIDRTRNRDRTDKGWSNWQGGTRPSPATLTYTFPEAPISGVGTWFYKDGSNTSWPETMSVEYRTPAGTWTRAPGFEADRTLANPAVGAPVVEDHWDAVQATGVRLTLANTANRFLTVSEVEIYRAEGEAPATAPVLSELAAGGTSVPLLAGQVDYTVPVTGSAFPAVTAATATGGATVTIVQATAGTDGVATVTVTGPTGLSTVYTVTFPRTVGVTASLPAAAVTGDPVSATVTTDPSDAVVSYAWTRNGTPVDGATGATLTPTTAGTYRVRVTATVDGFTSGSTTAQVTVTAAVPLVFTDVTPDTAFHDEIWWLAERGVTRGWLLPDGTREFRPVTPVARDAMAAFLYRLADEPPFTAPEVSPFTDVATDNEFYTEIAWLHSEKISTGWDNGDGTFSFRPLAPIARDAMAAFLYRYADVSGDVSGDEAPAVSAFADVSTDNQFYREISWLASERIATGWVDGNDGTAVFRPLNPVNRDAMAAFMYRLDDERD</sequence>
<dbReference type="EMBL" id="RHPJ01000003">
    <property type="protein sequence ID" value="TGO04891.1"/>
    <property type="molecule type" value="Genomic_DNA"/>
</dbReference>
<organism evidence="8 9">
    <name type="scientific">Serinibacter arcticus</name>
    <dbReference type="NCBI Taxonomy" id="1655435"/>
    <lineage>
        <taxon>Bacteria</taxon>
        <taxon>Bacillati</taxon>
        <taxon>Actinomycetota</taxon>
        <taxon>Actinomycetes</taxon>
        <taxon>Micrococcales</taxon>
        <taxon>Beutenbergiaceae</taxon>
        <taxon>Serinibacter</taxon>
    </lineage>
</organism>
<evidence type="ECO:0000313" key="9">
    <source>
        <dbReference type="Proteomes" id="UP000297318"/>
    </source>
</evidence>
<feature type="signal peptide" evidence="6">
    <location>
        <begin position="1"/>
        <end position="26"/>
    </location>
</feature>
<keyword evidence="3" id="KW-1015">Disulfide bond</keyword>
<dbReference type="InterPro" id="IPR001119">
    <property type="entry name" value="SLH_dom"/>
</dbReference>
<feature type="domain" description="SLH" evidence="7">
    <location>
        <begin position="1159"/>
        <end position="1224"/>
    </location>
</feature>
<dbReference type="PROSITE" id="PS51272">
    <property type="entry name" value="SLH"/>
    <property type="match status" value="3"/>
</dbReference>
<dbReference type="SUPFAM" id="SSF49899">
    <property type="entry name" value="Concanavalin A-like lectins/glucanases"/>
    <property type="match status" value="1"/>
</dbReference>
<dbReference type="Pfam" id="PF00395">
    <property type="entry name" value="SLH"/>
    <property type="match status" value="1"/>
</dbReference>
<reference evidence="8 9" key="1">
    <citation type="submission" date="2018-11" db="EMBL/GenBank/DDBJ databases">
        <title>Complete genome sequencing of the Actinobacteria Serinibacter sp. K3-2.</title>
        <authorList>
            <person name="Rakitin A.L."/>
            <person name="Beletsky A.V."/>
            <person name="Mardanov A.V."/>
            <person name="Ravin N.V."/>
            <person name="Gromova A.S."/>
            <person name="Filippova S.N."/>
            <person name="Gal'Chenko V.F."/>
        </authorList>
    </citation>
    <scope>NUCLEOTIDE SEQUENCE [LARGE SCALE GENOMIC DNA]</scope>
    <source>
        <strain evidence="8 9">K3-2</strain>
    </source>
</reference>
<dbReference type="CDD" id="cd08983">
    <property type="entry name" value="GH43_Bt3655-like"/>
    <property type="match status" value="1"/>
</dbReference>
<dbReference type="SMART" id="SM00560">
    <property type="entry name" value="LamGL"/>
    <property type="match status" value="1"/>
</dbReference>
<evidence type="ECO:0000256" key="2">
    <source>
        <dbReference type="ARBA" id="ARBA00022801"/>
    </source>
</evidence>
<dbReference type="InterPro" id="IPR050727">
    <property type="entry name" value="GH43_arabinanases"/>
</dbReference>
<keyword evidence="4" id="KW-0326">Glycosidase</keyword>
<evidence type="ECO:0000256" key="3">
    <source>
        <dbReference type="ARBA" id="ARBA00023157"/>
    </source>
</evidence>
<feature type="region of interest" description="Disordered" evidence="5">
    <location>
        <begin position="866"/>
        <end position="885"/>
    </location>
</feature>
<dbReference type="Gene3D" id="2.115.10.20">
    <property type="entry name" value="Glycosyl hydrolase domain, family 43"/>
    <property type="match status" value="1"/>
</dbReference>
<name>A0A4Z1E5K0_9MICO</name>
<protein>
    <submittedName>
        <fullName evidence="8">Aspartyl-tRNA(Asn) amidotransferase subunit A</fullName>
    </submittedName>
</protein>
<dbReference type="Gene3D" id="2.60.120.200">
    <property type="match status" value="1"/>
</dbReference>
<dbReference type="SUPFAM" id="SSF75005">
    <property type="entry name" value="Arabinanase/levansucrase/invertase"/>
    <property type="match status" value="1"/>
</dbReference>
<dbReference type="InterPro" id="IPR008979">
    <property type="entry name" value="Galactose-bd-like_sf"/>
</dbReference>
<dbReference type="CDD" id="cd00146">
    <property type="entry name" value="PKD"/>
    <property type="match status" value="1"/>
</dbReference>
<dbReference type="SUPFAM" id="SSF49785">
    <property type="entry name" value="Galactose-binding domain-like"/>
    <property type="match status" value="1"/>
</dbReference>
<dbReference type="Gene3D" id="2.60.120.260">
    <property type="entry name" value="Galactose-binding domain-like"/>
    <property type="match status" value="1"/>
</dbReference>
<dbReference type="InterPro" id="IPR011081">
    <property type="entry name" value="Big_4"/>
</dbReference>
<keyword evidence="1 6" id="KW-0732">Signal</keyword>
<feature type="domain" description="SLH" evidence="7">
    <location>
        <begin position="1225"/>
        <end position="1292"/>
    </location>
</feature>
<dbReference type="InterPro" id="IPR023296">
    <property type="entry name" value="Glyco_hydro_beta-prop_sf"/>
</dbReference>
<gene>
    <name evidence="8" type="ORF">SERN_2484</name>
</gene>
<feature type="compositionally biased region" description="Basic and acidic residues" evidence="5">
    <location>
        <begin position="867"/>
        <end position="877"/>
    </location>
</feature>
<dbReference type="InterPro" id="IPR035986">
    <property type="entry name" value="PKD_dom_sf"/>
</dbReference>
<evidence type="ECO:0000313" key="8">
    <source>
        <dbReference type="EMBL" id="TGO04891.1"/>
    </source>
</evidence>
<dbReference type="GO" id="GO:0016740">
    <property type="term" value="F:transferase activity"/>
    <property type="evidence" value="ECO:0007669"/>
    <property type="project" value="UniProtKB-KW"/>
</dbReference>
<dbReference type="GO" id="GO:0005975">
    <property type="term" value="P:carbohydrate metabolic process"/>
    <property type="evidence" value="ECO:0007669"/>
    <property type="project" value="UniProtKB-ARBA"/>
</dbReference>
<keyword evidence="2" id="KW-0378">Hydrolase</keyword>
<dbReference type="Gene3D" id="2.60.40.10">
    <property type="entry name" value="Immunoglobulins"/>
    <property type="match status" value="1"/>
</dbReference>
<dbReference type="Pfam" id="PF13385">
    <property type="entry name" value="Laminin_G_3"/>
    <property type="match status" value="1"/>
</dbReference>
<accession>A0A4Z1E5K0</accession>
<dbReference type="GO" id="GO:0016798">
    <property type="term" value="F:hydrolase activity, acting on glycosyl bonds"/>
    <property type="evidence" value="ECO:0007669"/>
    <property type="project" value="UniProtKB-KW"/>
</dbReference>
<dbReference type="RefSeq" id="WP_233251663.1">
    <property type="nucleotide sequence ID" value="NZ_RHPJ01000003.1"/>
</dbReference>
<dbReference type="InterPro" id="IPR046780">
    <property type="entry name" value="aBig_2"/>
</dbReference>
<feature type="domain" description="SLH" evidence="7">
    <location>
        <begin position="1295"/>
        <end position="1357"/>
    </location>
</feature>
<evidence type="ECO:0000256" key="5">
    <source>
        <dbReference type="SAM" id="MobiDB-lite"/>
    </source>
</evidence>
<dbReference type="PANTHER" id="PTHR43301">
    <property type="entry name" value="ARABINAN ENDO-1,5-ALPHA-L-ARABINOSIDASE"/>
    <property type="match status" value="1"/>
</dbReference>
<dbReference type="PANTHER" id="PTHR43301:SF3">
    <property type="entry name" value="ARABINAN ENDO-1,5-ALPHA-L-ARABINOSIDASE A-RELATED"/>
    <property type="match status" value="1"/>
</dbReference>
<dbReference type="InterPro" id="IPR006558">
    <property type="entry name" value="LamG-like"/>
</dbReference>
<comment type="caution">
    <text evidence="8">The sequence shown here is derived from an EMBL/GenBank/DDBJ whole genome shotgun (WGS) entry which is preliminary data.</text>
</comment>
<feature type="chain" id="PRO_5021237758" evidence="6">
    <location>
        <begin position="27"/>
        <end position="1357"/>
    </location>
</feature>
<dbReference type="InterPro" id="IPR013320">
    <property type="entry name" value="ConA-like_dom_sf"/>
</dbReference>
<keyword evidence="8" id="KW-0808">Transferase</keyword>
<evidence type="ECO:0000256" key="4">
    <source>
        <dbReference type="ARBA" id="ARBA00023295"/>
    </source>
</evidence>
<evidence type="ECO:0000256" key="6">
    <source>
        <dbReference type="SAM" id="SignalP"/>
    </source>
</evidence>
<evidence type="ECO:0000256" key="1">
    <source>
        <dbReference type="ARBA" id="ARBA00022729"/>
    </source>
</evidence>
<dbReference type="Proteomes" id="UP000297318">
    <property type="component" value="Unassembled WGS sequence"/>
</dbReference>
<proteinExistence type="predicted"/>
<dbReference type="Pfam" id="PF20578">
    <property type="entry name" value="aBig_2"/>
    <property type="match status" value="2"/>
</dbReference>
<dbReference type="InterPro" id="IPR013783">
    <property type="entry name" value="Ig-like_fold"/>
</dbReference>
<evidence type="ECO:0000259" key="7">
    <source>
        <dbReference type="PROSITE" id="PS51272"/>
    </source>
</evidence>
<keyword evidence="9" id="KW-1185">Reference proteome</keyword>